<evidence type="ECO:0000313" key="3">
    <source>
        <dbReference type="EMBL" id="OEO30831.1"/>
    </source>
</evidence>
<evidence type="ECO:0000313" key="4">
    <source>
        <dbReference type="Proteomes" id="UP000095463"/>
    </source>
</evidence>
<dbReference type="PANTHER" id="PTHR11927">
    <property type="entry name" value="GALACTOSIDE 2-L-FUCOSYLTRANSFERASE"/>
    <property type="match status" value="1"/>
</dbReference>
<gene>
    <name evidence="3" type="ORF">VW23_019370</name>
</gene>
<evidence type="ECO:0000256" key="2">
    <source>
        <dbReference type="ARBA" id="ARBA00022679"/>
    </source>
</evidence>
<keyword evidence="4" id="KW-1185">Reference proteome</keyword>
<dbReference type="GO" id="GO:0016020">
    <property type="term" value="C:membrane"/>
    <property type="evidence" value="ECO:0007669"/>
    <property type="project" value="InterPro"/>
</dbReference>
<dbReference type="Pfam" id="PF01531">
    <property type="entry name" value="Glyco_transf_11"/>
    <property type="match status" value="1"/>
</dbReference>
<evidence type="ECO:0008006" key="5">
    <source>
        <dbReference type="Google" id="ProtNLM"/>
    </source>
</evidence>
<reference evidence="3 4" key="1">
    <citation type="journal article" date="2015" name="Genome Announc.">
        <title>Genome Assemblies of Three Soil-Associated Devosia species: D. insulae, D. limi, and D. soli.</title>
        <authorList>
            <person name="Hassan Y.I."/>
            <person name="Lepp D."/>
            <person name="Zhou T."/>
        </authorList>
    </citation>
    <scope>NUCLEOTIDE SEQUENCE [LARGE SCALE GENOMIC DNA]</scope>
    <source>
        <strain evidence="3 4">DS-56</strain>
    </source>
</reference>
<dbReference type="AlphaFoldDB" id="A0A1E5XQE8"/>
<keyword evidence="2" id="KW-0808">Transferase</keyword>
<dbReference type="GO" id="GO:0008107">
    <property type="term" value="F:galactoside 2-alpha-L-fucosyltransferase activity"/>
    <property type="evidence" value="ECO:0007669"/>
    <property type="project" value="InterPro"/>
</dbReference>
<evidence type="ECO:0000256" key="1">
    <source>
        <dbReference type="ARBA" id="ARBA00022676"/>
    </source>
</evidence>
<name>A0A1E5XQE8_9HYPH</name>
<dbReference type="InterPro" id="IPR002516">
    <property type="entry name" value="Glyco_trans_11"/>
</dbReference>
<dbReference type="EMBL" id="LAJE02000184">
    <property type="protein sequence ID" value="OEO30831.1"/>
    <property type="molecule type" value="Genomic_DNA"/>
</dbReference>
<comment type="caution">
    <text evidence="3">The sequence shown here is derived from an EMBL/GenBank/DDBJ whole genome shotgun (WGS) entry which is preliminary data.</text>
</comment>
<protein>
    <recommendedName>
        <fullName evidence="5">Alpha-1,2-fucosyltransferase</fullName>
    </recommendedName>
</protein>
<sequence>MPNARRNLVGVKIHDGLGNQMFQYAAGLALSERLGAELCVDIRHYERKDRGDRRLGLRDFGIELRSARVPPFKPGRRIAAALRLLPNPFRGGSSLTRVEGFDPRFLELTAPAALSGFLQSWRYFEGHEASVRRAFDVRRFATARTADLAAEIAVARNPVAVHIRRGDYTKSPETVAFYGLLHAEHYFAAKAALEARVEHPTYFLFSDDPDIALAELQGWQGLRPVTGFSAYEDMHLMSSCRHFVIANSTFSWWAAWLGAAPDKLVIGPKQWFGPDYPYPVDPTDRSPPGWLMV</sequence>
<dbReference type="CDD" id="cd11301">
    <property type="entry name" value="Fut1_Fut2_like"/>
    <property type="match status" value="1"/>
</dbReference>
<keyword evidence="1" id="KW-0328">Glycosyltransferase</keyword>
<dbReference type="PANTHER" id="PTHR11927:SF9">
    <property type="entry name" value="L-FUCOSYLTRANSFERASE"/>
    <property type="match status" value="1"/>
</dbReference>
<dbReference type="Proteomes" id="UP000095463">
    <property type="component" value="Unassembled WGS sequence"/>
</dbReference>
<dbReference type="RefSeq" id="WP_069909987.1">
    <property type="nucleotide sequence ID" value="NZ_LAJE02000184.1"/>
</dbReference>
<accession>A0A1E5XQE8</accession>
<organism evidence="3 4">
    <name type="scientific">Devosia insulae DS-56</name>
    <dbReference type="NCBI Taxonomy" id="1116389"/>
    <lineage>
        <taxon>Bacteria</taxon>
        <taxon>Pseudomonadati</taxon>
        <taxon>Pseudomonadota</taxon>
        <taxon>Alphaproteobacteria</taxon>
        <taxon>Hyphomicrobiales</taxon>
        <taxon>Devosiaceae</taxon>
        <taxon>Devosia</taxon>
    </lineage>
</organism>
<proteinExistence type="predicted"/>
<dbReference type="GO" id="GO:0005975">
    <property type="term" value="P:carbohydrate metabolic process"/>
    <property type="evidence" value="ECO:0007669"/>
    <property type="project" value="InterPro"/>
</dbReference>